<dbReference type="RefSeq" id="WP_339098308.1">
    <property type="nucleotide sequence ID" value="NZ_CP149785.1"/>
</dbReference>
<dbReference type="EMBL" id="CP149785">
    <property type="protein sequence ID" value="WYF46789.1"/>
    <property type="molecule type" value="Genomic_DNA"/>
</dbReference>
<accession>A0AAU6Q834</accession>
<proteinExistence type="predicted"/>
<protein>
    <submittedName>
        <fullName evidence="1">Uncharacterized protein</fullName>
    </submittedName>
</protein>
<geneLocation type="plasmid" evidence="1">
    <name>p2</name>
</geneLocation>
<reference evidence="1" key="1">
    <citation type="submission" date="2024-03" db="EMBL/GenBank/DDBJ databases">
        <title>Deinococcus weizhi sp. nov., isolated from human skin.</title>
        <authorList>
            <person name="Wei Z."/>
            <person name="Tian F."/>
            <person name="Yang C."/>
            <person name="Xin L.T."/>
            <person name="Wen Z.J."/>
            <person name="Lan K.C."/>
            <person name="Yu L."/>
            <person name="Zhe W."/>
            <person name="Dan F.D."/>
            <person name="Jun W."/>
            <person name="Rui Z."/>
            <person name="Yong X.J."/>
            <person name="Ting Y."/>
            <person name="Wei X."/>
            <person name="Xu Z.G."/>
            <person name="Xin Z."/>
            <person name="Dong F.G."/>
            <person name="Ni X.M."/>
            <person name="Zheng M.G."/>
            <person name="Chun Y."/>
            <person name="Qian W.X."/>
        </authorList>
    </citation>
    <scope>NUCLEOTIDE SEQUENCE</scope>
    <source>
        <strain evidence="1">VB142</strain>
        <plasmid evidence="1">p2</plasmid>
    </source>
</reference>
<name>A0AAU6Q834_9DEIO</name>
<dbReference type="AlphaFoldDB" id="A0AAU6Q834"/>
<gene>
    <name evidence="1" type="ORF">WDJ50_18675</name>
</gene>
<sequence>MPAAEPTFNTNEQDASTRVKDNLKLAFPTATPTDPVAWEQIPLTTELQGFQPNRQVVRKEAFVEADGQEVSLVAIIGAGGNIQFNTASKAALRDKILAHSQAGSTVLFKANYVSAGVQVWGAAKINDRGIQGGRNDIPDWGFTLEASKAKYVNAAGEDIKVA</sequence>
<organism evidence="1">
    <name type="scientific">Deinococcus sp. VB142</name>
    <dbReference type="NCBI Taxonomy" id="3112952"/>
    <lineage>
        <taxon>Bacteria</taxon>
        <taxon>Thermotogati</taxon>
        <taxon>Deinococcota</taxon>
        <taxon>Deinococci</taxon>
        <taxon>Deinococcales</taxon>
        <taxon>Deinococcaceae</taxon>
        <taxon>Deinococcus</taxon>
    </lineage>
</organism>
<keyword evidence="1" id="KW-0614">Plasmid</keyword>
<evidence type="ECO:0000313" key="1">
    <source>
        <dbReference type="EMBL" id="WYF46789.1"/>
    </source>
</evidence>